<reference evidence="7 8" key="1">
    <citation type="submission" date="2024-09" db="EMBL/GenBank/DDBJ databases">
        <authorList>
            <person name="Sun Q."/>
            <person name="Mori K."/>
        </authorList>
    </citation>
    <scope>NUCLEOTIDE SEQUENCE [LARGE SCALE GENOMIC DNA]</scope>
    <source>
        <strain evidence="7 8">NCAIM B.02529</strain>
    </source>
</reference>
<dbReference type="PROSITE" id="PS00428">
    <property type="entry name" value="FTSW_RODA_SPOVE"/>
    <property type="match status" value="1"/>
</dbReference>
<keyword evidence="8" id="KW-1185">Reference proteome</keyword>
<comment type="caution">
    <text evidence="7">The sequence shown here is derived from an EMBL/GenBank/DDBJ whole genome shotgun (WGS) entry which is preliminary data.</text>
</comment>
<feature type="transmembrane region" description="Helical" evidence="6">
    <location>
        <begin position="317"/>
        <end position="334"/>
    </location>
</feature>
<evidence type="ECO:0000256" key="5">
    <source>
        <dbReference type="ARBA" id="ARBA00023136"/>
    </source>
</evidence>
<keyword evidence="3" id="KW-0133">Cell shape</keyword>
<feature type="transmembrane region" description="Helical" evidence="6">
    <location>
        <begin position="287"/>
        <end position="305"/>
    </location>
</feature>
<feature type="transmembrane region" description="Helical" evidence="6">
    <location>
        <begin position="66"/>
        <end position="87"/>
    </location>
</feature>
<keyword evidence="2 6" id="KW-0812">Transmembrane</keyword>
<organism evidence="7 8">
    <name type="scientific">Pontibacillus salicampi</name>
    <dbReference type="NCBI Taxonomy" id="1449801"/>
    <lineage>
        <taxon>Bacteria</taxon>
        <taxon>Bacillati</taxon>
        <taxon>Bacillota</taxon>
        <taxon>Bacilli</taxon>
        <taxon>Bacillales</taxon>
        <taxon>Bacillaceae</taxon>
        <taxon>Pontibacillus</taxon>
    </lineage>
</organism>
<name>A0ABV6LT44_9BACI</name>
<accession>A0ABV6LT44</accession>
<evidence type="ECO:0000313" key="8">
    <source>
        <dbReference type="Proteomes" id="UP001589836"/>
    </source>
</evidence>
<evidence type="ECO:0000256" key="6">
    <source>
        <dbReference type="SAM" id="Phobius"/>
    </source>
</evidence>
<feature type="transmembrane region" description="Helical" evidence="6">
    <location>
        <begin position="42"/>
        <end position="59"/>
    </location>
</feature>
<dbReference type="PANTHER" id="PTHR30474">
    <property type="entry name" value="CELL CYCLE PROTEIN"/>
    <property type="match status" value="1"/>
</dbReference>
<dbReference type="InterPro" id="IPR001182">
    <property type="entry name" value="FtsW/RodA"/>
</dbReference>
<feature type="transmembrane region" description="Helical" evidence="6">
    <location>
        <begin position="167"/>
        <end position="183"/>
    </location>
</feature>
<dbReference type="Proteomes" id="UP001589836">
    <property type="component" value="Unassembled WGS sequence"/>
</dbReference>
<keyword evidence="4 6" id="KW-1133">Transmembrane helix</keyword>
<feature type="transmembrane region" description="Helical" evidence="6">
    <location>
        <begin position="354"/>
        <end position="375"/>
    </location>
</feature>
<dbReference type="Pfam" id="PF01098">
    <property type="entry name" value="FTSW_RODA_SPOVE"/>
    <property type="match status" value="1"/>
</dbReference>
<proteinExistence type="predicted"/>
<comment type="subcellular location">
    <subcellularLocation>
        <location evidence="1">Membrane</location>
        <topology evidence="1">Multi-pass membrane protein</topology>
    </subcellularLocation>
</comment>
<evidence type="ECO:0000256" key="4">
    <source>
        <dbReference type="ARBA" id="ARBA00022989"/>
    </source>
</evidence>
<protein>
    <submittedName>
        <fullName evidence="7">FtsW/RodA/SpoVE family cell cycle protein</fullName>
    </submittedName>
</protein>
<evidence type="ECO:0000313" key="7">
    <source>
        <dbReference type="EMBL" id="MFC0525578.1"/>
    </source>
</evidence>
<dbReference type="RefSeq" id="WP_377350994.1">
    <property type="nucleotide sequence ID" value="NZ_JBHLTP010000013.1"/>
</dbReference>
<evidence type="ECO:0000256" key="2">
    <source>
        <dbReference type="ARBA" id="ARBA00022692"/>
    </source>
</evidence>
<sequence>MFNTGVKTDYWMLFLLFLFSIVSFLSIHSAQATDQVETNYMVKQMIWYSLGFVILFISIKLEIRVFYQLTWVLYIGGILVLAALLVAPESIADPVNNAKSWFQVPGLGSVQPSEYFKFIFILSLSRVVASHHRNFPSATIWSDSWLMGKFGVMTVIPLFFIMEQPDLGTSLVYIAILLGMLFVSGITYKILLPMIAAGFGICAMLLYFIVNKPQLLIEKLGVDEYQLKRIYAWLHPEKYRQSDSFQVYNSTLAIGSGELEGNGKGIPAVNVPEAHNDFIFSIIGENFGFMGAAVVITLYFALLYRMVETALHANDEFASYICVGVISMITFHVFENVGMATGLVPMTGIPLPLISYGGSSILGVMFAIGLVLNVYSNTHEYMFD</sequence>
<dbReference type="InterPro" id="IPR018365">
    <property type="entry name" value="Cell_cycle_FtsW-rel_CS"/>
</dbReference>
<keyword evidence="5 6" id="KW-0472">Membrane</keyword>
<dbReference type="EMBL" id="JBHLTP010000013">
    <property type="protein sequence ID" value="MFC0525578.1"/>
    <property type="molecule type" value="Genomic_DNA"/>
</dbReference>
<dbReference type="PANTHER" id="PTHR30474:SF1">
    <property type="entry name" value="PEPTIDOGLYCAN GLYCOSYLTRANSFERASE MRDB"/>
    <property type="match status" value="1"/>
</dbReference>
<evidence type="ECO:0000256" key="1">
    <source>
        <dbReference type="ARBA" id="ARBA00004141"/>
    </source>
</evidence>
<feature type="transmembrane region" description="Helical" evidence="6">
    <location>
        <begin position="190"/>
        <end position="210"/>
    </location>
</feature>
<gene>
    <name evidence="7" type="ORF">ACFFGV_18500</name>
</gene>
<evidence type="ECO:0000256" key="3">
    <source>
        <dbReference type="ARBA" id="ARBA00022960"/>
    </source>
</evidence>